<protein>
    <recommendedName>
        <fullName evidence="9">Ribokinase</fullName>
        <shortName evidence="9">RK</shortName>
        <ecNumber evidence="9">2.7.1.15</ecNumber>
    </recommendedName>
</protein>
<keyword evidence="4 9" id="KW-0418">Kinase</keyword>
<dbReference type="InterPro" id="IPR029056">
    <property type="entry name" value="Ribokinase-like"/>
</dbReference>
<dbReference type="GO" id="GO:0019303">
    <property type="term" value="P:D-ribose catabolic process"/>
    <property type="evidence" value="ECO:0007669"/>
    <property type="project" value="UniProtKB-UniRule"/>
</dbReference>
<keyword evidence="1 9" id="KW-0808">Transferase</keyword>
<comment type="caution">
    <text evidence="11">The sequence shown here is derived from an EMBL/GenBank/DDBJ whole genome shotgun (WGS) entry which is preliminary data.</text>
</comment>
<keyword evidence="9" id="KW-0963">Cytoplasm</keyword>
<evidence type="ECO:0000256" key="4">
    <source>
        <dbReference type="ARBA" id="ARBA00022777"/>
    </source>
</evidence>
<evidence type="ECO:0000256" key="2">
    <source>
        <dbReference type="ARBA" id="ARBA00022723"/>
    </source>
</evidence>
<evidence type="ECO:0000256" key="6">
    <source>
        <dbReference type="ARBA" id="ARBA00022842"/>
    </source>
</evidence>
<feature type="binding site" evidence="9">
    <location>
        <position position="326"/>
    </location>
    <ligand>
        <name>ATP</name>
        <dbReference type="ChEBI" id="CHEBI:30616"/>
    </ligand>
</feature>
<comment type="pathway">
    <text evidence="9">Carbohydrate metabolism; D-ribose degradation; D-ribose 5-phosphate from beta-D-ribopyranose: step 2/2.</text>
</comment>
<feature type="domain" description="Carbohydrate kinase PfkB" evidence="10">
    <location>
        <begin position="1"/>
        <end position="344"/>
    </location>
</feature>
<keyword evidence="9" id="KW-0539">Nucleus</keyword>
<comment type="caution">
    <text evidence="9">Lacks conserved residue(s) required for the propagation of feature annotation.</text>
</comment>
<feature type="binding site" evidence="9">
    <location>
        <begin position="280"/>
        <end position="281"/>
    </location>
    <ligand>
        <name>ATP</name>
        <dbReference type="ChEBI" id="CHEBI:30616"/>
    </ligand>
</feature>
<evidence type="ECO:0000256" key="9">
    <source>
        <dbReference type="HAMAP-Rule" id="MF_03215"/>
    </source>
</evidence>
<keyword evidence="12" id="KW-1185">Reference proteome</keyword>
<keyword evidence="8 9" id="KW-0119">Carbohydrate metabolism</keyword>
<evidence type="ECO:0000256" key="5">
    <source>
        <dbReference type="ARBA" id="ARBA00022840"/>
    </source>
</evidence>
<evidence type="ECO:0000256" key="8">
    <source>
        <dbReference type="ARBA" id="ARBA00023277"/>
    </source>
</evidence>
<dbReference type="GO" id="GO:0046872">
    <property type="term" value="F:metal ion binding"/>
    <property type="evidence" value="ECO:0007669"/>
    <property type="project" value="UniProtKB-KW"/>
</dbReference>
<dbReference type="AlphaFoldDB" id="A0A1R0GQ37"/>
<dbReference type="STRING" id="133383.A0A1R0GQ37"/>
<keyword evidence="7 9" id="KW-0630">Potassium</keyword>
<comment type="similarity">
    <text evidence="9">Belongs to the carbohydrate kinase PfkB family. Ribokinase subfamily.</text>
</comment>
<dbReference type="Proteomes" id="UP000187455">
    <property type="component" value="Unassembled WGS sequence"/>
</dbReference>
<sequence length="360" mass="38535">MNKLVVFGSVNIDEVYSVPHIVKPGETITALSREELAGGKGANCSVASARAGASTHLVSNLGPDGKWILDLVNRSGANVESSVVSQDKQTGRAIIQVGADGENSIFLFPGANTSHILTTVEEKLNALGLGSGDYLISANETNLVPEVLEFSKTELGVVVIYNPAPMPTTNIHSLFESLRFVDILVVNETELLSLSKLTLESTQKISISHEDMSHALKSCDYDSLVKYIGICYAIKLVVVTKGSSGVTAQLTLNGVENIPRIFVNASPVKQDFVVDTTAAGDTWIGYFAASLAESDVHNLFSRDSPPSIEELQEYIEIFSASMKRANYASGIVVTKKGAIPSIPEKSSVDSFIHSGIIHHQ</sequence>
<gene>
    <name evidence="11" type="ORF">AYI68_g6971</name>
</gene>
<dbReference type="SUPFAM" id="SSF53613">
    <property type="entry name" value="Ribokinase-like"/>
    <property type="match status" value="1"/>
</dbReference>
<dbReference type="PANTHER" id="PTHR10584">
    <property type="entry name" value="SUGAR KINASE"/>
    <property type="match status" value="1"/>
</dbReference>
<dbReference type="EC" id="2.7.1.15" evidence="9"/>
<name>A0A1R0GQ37_9FUNG</name>
<feature type="binding site" evidence="9">
    <location>
        <position position="341"/>
    </location>
    <ligand>
        <name>K(+)</name>
        <dbReference type="ChEBI" id="CHEBI:29103"/>
    </ligand>
</feature>
<dbReference type="UniPathway" id="UPA00916">
    <property type="reaction ID" value="UER00889"/>
</dbReference>
<feature type="binding site" evidence="9">
    <location>
        <position position="277"/>
    </location>
    <ligand>
        <name>K(+)</name>
        <dbReference type="ChEBI" id="CHEBI:29103"/>
    </ligand>
</feature>
<feature type="binding site" evidence="9">
    <location>
        <position position="187"/>
    </location>
    <ligand>
        <name>ATP</name>
        <dbReference type="ChEBI" id="CHEBI:30616"/>
    </ligand>
</feature>
<dbReference type="Pfam" id="PF00294">
    <property type="entry name" value="PfkB"/>
    <property type="match status" value="1"/>
</dbReference>
<dbReference type="EMBL" id="LSSL01005193">
    <property type="protein sequence ID" value="OLY78968.1"/>
    <property type="molecule type" value="Genomic_DNA"/>
</dbReference>
<dbReference type="PANTHER" id="PTHR10584:SF166">
    <property type="entry name" value="RIBOKINASE"/>
    <property type="match status" value="1"/>
</dbReference>
<organism evidence="11 12">
    <name type="scientific">Smittium mucronatum</name>
    <dbReference type="NCBI Taxonomy" id="133383"/>
    <lineage>
        <taxon>Eukaryota</taxon>
        <taxon>Fungi</taxon>
        <taxon>Fungi incertae sedis</taxon>
        <taxon>Zoopagomycota</taxon>
        <taxon>Kickxellomycotina</taxon>
        <taxon>Harpellomycetes</taxon>
        <taxon>Harpellales</taxon>
        <taxon>Legeriomycetaceae</taxon>
        <taxon>Smittium</taxon>
    </lineage>
</organism>
<evidence type="ECO:0000313" key="12">
    <source>
        <dbReference type="Proteomes" id="UP000187455"/>
    </source>
</evidence>
<feature type="binding site" evidence="9">
    <location>
        <position position="335"/>
    </location>
    <ligand>
        <name>K(+)</name>
        <dbReference type="ChEBI" id="CHEBI:29103"/>
    </ligand>
</feature>
<dbReference type="CDD" id="cd01174">
    <property type="entry name" value="ribokinase"/>
    <property type="match status" value="1"/>
</dbReference>
<evidence type="ECO:0000256" key="7">
    <source>
        <dbReference type="ARBA" id="ARBA00022958"/>
    </source>
</evidence>
<dbReference type="GO" id="GO:0005524">
    <property type="term" value="F:ATP binding"/>
    <property type="evidence" value="ECO:0007669"/>
    <property type="project" value="UniProtKB-UniRule"/>
</dbReference>
<evidence type="ECO:0000256" key="3">
    <source>
        <dbReference type="ARBA" id="ARBA00022741"/>
    </source>
</evidence>
<dbReference type="Gene3D" id="3.40.1190.20">
    <property type="match status" value="1"/>
</dbReference>
<dbReference type="PRINTS" id="PR00990">
    <property type="entry name" value="RIBOKINASE"/>
</dbReference>
<feature type="binding site" evidence="9">
    <location>
        <position position="275"/>
    </location>
    <ligand>
        <name>K(+)</name>
        <dbReference type="ChEBI" id="CHEBI:29103"/>
    </ligand>
</feature>
<feature type="binding site" evidence="9">
    <location>
        <position position="281"/>
    </location>
    <ligand>
        <name>substrate</name>
    </ligand>
</feature>
<feature type="binding site" evidence="9">
    <location>
        <begin position="11"/>
        <end position="13"/>
    </location>
    <ligand>
        <name>substrate</name>
    </ligand>
</feature>
<keyword evidence="2 9" id="KW-0479">Metal-binding</keyword>
<dbReference type="InterPro" id="IPR011877">
    <property type="entry name" value="Ribokinase"/>
</dbReference>
<proteinExistence type="inferred from homology"/>
<dbReference type="InterPro" id="IPR011611">
    <property type="entry name" value="PfkB_dom"/>
</dbReference>
<comment type="subcellular location">
    <subcellularLocation>
        <location evidence="9">Cytoplasm</location>
    </subcellularLocation>
    <subcellularLocation>
        <location evidence="9">Nucleus</location>
    </subcellularLocation>
</comment>
<dbReference type="GO" id="GO:0005737">
    <property type="term" value="C:cytoplasm"/>
    <property type="evidence" value="ECO:0007669"/>
    <property type="project" value="UniProtKB-SubCell"/>
</dbReference>
<comment type="cofactor">
    <cofactor evidence="9">
        <name>Mg(2+)</name>
        <dbReference type="ChEBI" id="CHEBI:18420"/>
    </cofactor>
    <text evidence="9">Requires a divalent cation, most likely magnesium in vivo, as an electrophilic catalyst to aid phosphoryl group transfer. It is the chelate of the metal and the nucleotide that is the actual substrate.</text>
</comment>
<evidence type="ECO:0000259" key="10">
    <source>
        <dbReference type="Pfam" id="PF00294"/>
    </source>
</evidence>
<comment type="function">
    <text evidence="9">Catalyzes the phosphorylation of ribose at O-5 in a reaction requiring ATP and magnesium. The resulting D-ribose-5-phosphate can then be used either for sythesis of nucleotides, histidine, and tryptophan, or as a component of the pentose phosphate pathway.</text>
</comment>
<comment type="subunit">
    <text evidence="9">Homodimer.</text>
</comment>
<feature type="binding site" evidence="9">
    <location>
        <begin position="240"/>
        <end position="245"/>
    </location>
    <ligand>
        <name>ATP</name>
        <dbReference type="ChEBI" id="CHEBI:30616"/>
    </ligand>
</feature>
<keyword evidence="5 9" id="KW-0067">ATP-binding</keyword>
<comment type="activity regulation">
    <text evidence="9">Activated by a monovalent cation that binds near, but not in, the active site. The most likely occupant of the site in vivo is potassium. Ion binding induces a conformational change that may alter substrate affinity.</text>
</comment>
<comment type="catalytic activity">
    <reaction evidence="9">
        <text>D-ribose + ATP = D-ribose 5-phosphate + ADP + H(+)</text>
        <dbReference type="Rhea" id="RHEA:13697"/>
        <dbReference type="ChEBI" id="CHEBI:15378"/>
        <dbReference type="ChEBI" id="CHEBI:30616"/>
        <dbReference type="ChEBI" id="CHEBI:47013"/>
        <dbReference type="ChEBI" id="CHEBI:78346"/>
        <dbReference type="ChEBI" id="CHEBI:456216"/>
        <dbReference type="EC" id="2.7.1.15"/>
    </reaction>
</comment>
<evidence type="ECO:0000313" key="11">
    <source>
        <dbReference type="EMBL" id="OLY78968.1"/>
    </source>
</evidence>
<feature type="binding site" evidence="9">
    <location>
        <position position="140"/>
    </location>
    <ligand>
        <name>substrate</name>
    </ligand>
</feature>
<keyword evidence="3 9" id="KW-0547">Nucleotide-binding</keyword>
<accession>A0A1R0GQ37</accession>
<feature type="active site" description="Proton acceptor" evidence="9">
    <location>
        <position position="281"/>
    </location>
</feature>
<dbReference type="InterPro" id="IPR002139">
    <property type="entry name" value="Ribo/fructo_kinase"/>
</dbReference>
<feature type="binding site" evidence="9">
    <location>
        <position position="332"/>
    </location>
    <ligand>
        <name>K(+)</name>
        <dbReference type="ChEBI" id="CHEBI:29103"/>
    </ligand>
</feature>
<dbReference type="OrthoDB" id="415590at2759"/>
<keyword evidence="6 9" id="KW-0460">Magnesium</keyword>
<feature type="binding site" evidence="9">
    <location>
        <begin position="39"/>
        <end position="43"/>
    </location>
    <ligand>
        <name>substrate</name>
    </ligand>
</feature>
<dbReference type="HAMAP" id="MF_01987">
    <property type="entry name" value="Ribokinase"/>
    <property type="match status" value="1"/>
</dbReference>
<feature type="binding site" evidence="9">
    <location>
        <position position="337"/>
    </location>
    <ligand>
        <name>K(+)</name>
        <dbReference type="ChEBI" id="CHEBI:29103"/>
    </ligand>
</feature>
<reference evidence="11 12" key="1">
    <citation type="journal article" date="2016" name="Mol. Biol. Evol.">
        <title>Genome-Wide Survey of Gut Fungi (Harpellales) Reveals the First Horizontally Transferred Ubiquitin Gene from a Mosquito Host.</title>
        <authorList>
            <person name="Wang Y."/>
            <person name="White M.M."/>
            <person name="Kvist S."/>
            <person name="Moncalvo J.M."/>
        </authorList>
    </citation>
    <scope>NUCLEOTIDE SEQUENCE [LARGE SCALE GENOMIC DNA]</scope>
    <source>
        <strain evidence="11 12">ALG-7-W6</strain>
    </source>
</reference>
<dbReference type="GO" id="GO:0004747">
    <property type="term" value="F:ribokinase activity"/>
    <property type="evidence" value="ECO:0007669"/>
    <property type="project" value="UniProtKB-UniRule"/>
</dbReference>
<evidence type="ECO:0000256" key="1">
    <source>
        <dbReference type="ARBA" id="ARBA00022679"/>
    </source>
</evidence>
<dbReference type="GO" id="GO:0005634">
    <property type="term" value="C:nucleus"/>
    <property type="evidence" value="ECO:0007669"/>
    <property type="project" value="UniProtKB-SubCell"/>
</dbReference>